<evidence type="ECO:0000256" key="3">
    <source>
        <dbReference type="ARBA" id="ARBA00001941"/>
    </source>
</evidence>
<dbReference type="InterPro" id="IPR006674">
    <property type="entry name" value="HD_domain"/>
</dbReference>
<comment type="function">
    <text evidence="5">Catalyzes the dephosphorylation of the nucleoside 5'-monophosphates deoxyadenosine monophosphate (dAMP), deoxycytidine monophosphate (dCMP), deoxyguanosine monophosphate (dGMP) and deoxythymidine monophosphate (dTMP).</text>
</comment>
<dbReference type="PANTHER" id="PTHR11845">
    <property type="entry name" value="5'-DEOXYNUCLEOTIDASE HDDC2"/>
    <property type="match status" value="1"/>
</dbReference>
<proteinExistence type="inferred from homology"/>
<comment type="cofactor">
    <cofactor evidence="2">
        <name>Mn(2+)</name>
        <dbReference type="ChEBI" id="CHEBI:29035"/>
    </cofactor>
</comment>
<comment type="cofactor">
    <cofactor evidence="3">
        <name>Co(2+)</name>
        <dbReference type="ChEBI" id="CHEBI:48828"/>
    </cofactor>
</comment>
<dbReference type="WBParaSite" id="TREG1_1190.1">
    <property type="protein sequence ID" value="TREG1_1190.1"/>
    <property type="gene ID" value="TREG1_1190"/>
</dbReference>
<evidence type="ECO:0000256" key="7">
    <source>
        <dbReference type="ARBA" id="ARBA00011738"/>
    </source>
</evidence>
<dbReference type="FunFam" id="1.10.3210.10:FF:000011">
    <property type="entry name" value="HD domain-containing protein 2"/>
    <property type="match status" value="1"/>
</dbReference>
<evidence type="ECO:0000256" key="2">
    <source>
        <dbReference type="ARBA" id="ARBA00001936"/>
    </source>
</evidence>
<organism evidence="15 16">
    <name type="scientific">Trichobilharzia regenti</name>
    <name type="common">Nasal bird schistosome</name>
    <dbReference type="NCBI Taxonomy" id="157069"/>
    <lineage>
        <taxon>Eukaryota</taxon>
        <taxon>Metazoa</taxon>
        <taxon>Spiralia</taxon>
        <taxon>Lophotrochozoa</taxon>
        <taxon>Platyhelminthes</taxon>
        <taxon>Trematoda</taxon>
        <taxon>Digenea</taxon>
        <taxon>Strigeidida</taxon>
        <taxon>Schistosomatoidea</taxon>
        <taxon>Schistosomatidae</taxon>
        <taxon>Trichobilharzia</taxon>
    </lineage>
</organism>
<comment type="cofactor">
    <cofactor evidence="4">
        <name>Mg(2+)</name>
        <dbReference type="ChEBI" id="CHEBI:18420"/>
    </cofactor>
</comment>
<evidence type="ECO:0000256" key="5">
    <source>
        <dbReference type="ARBA" id="ARBA00004074"/>
    </source>
</evidence>
<keyword evidence="10" id="KW-0479">Metal-binding</keyword>
<dbReference type="InterPro" id="IPR003607">
    <property type="entry name" value="HD/PDEase_dom"/>
</dbReference>
<feature type="domain" description="HD/PDEase" evidence="14">
    <location>
        <begin position="40"/>
        <end position="158"/>
    </location>
</feature>
<dbReference type="SMART" id="SM00471">
    <property type="entry name" value="HDc"/>
    <property type="match status" value="1"/>
</dbReference>
<evidence type="ECO:0000256" key="8">
    <source>
        <dbReference type="ARBA" id="ARBA00012964"/>
    </source>
</evidence>
<evidence type="ECO:0000313" key="15">
    <source>
        <dbReference type="Proteomes" id="UP000050795"/>
    </source>
</evidence>
<dbReference type="GO" id="GO:0005737">
    <property type="term" value="C:cytoplasm"/>
    <property type="evidence" value="ECO:0007669"/>
    <property type="project" value="TreeGrafter"/>
</dbReference>
<name>A0AA85ITE1_TRIRE</name>
<evidence type="ECO:0000256" key="13">
    <source>
        <dbReference type="ARBA" id="ARBA00032735"/>
    </source>
</evidence>
<evidence type="ECO:0000256" key="4">
    <source>
        <dbReference type="ARBA" id="ARBA00001946"/>
    </source>
</evidence>
<evidence type="ECO:0000256" key="12">
    <source>
        <dbReference type="ARBA" id="ARBA00022842"/>
    </source>
</evidence>
<comment type="subunit">
    <text evidence="7">Homodimer.</text>
</comment>
<comment type="catalytic activity">
    <reaction evidence="1">
        <text>a 2'-deoxyribonucleoside 5'-phosphate + H2O = a 2'-deoxyribonucleoside + phosphate</text>
        <dbReference type="Rhea" id="RHEA:36167"/>
        <dbReference type="ChEBI" id="CHEBI:15377"/>
        <dbReference type="ChEBI" id="CHEBI:18274"/>
        <dbReference type="ChEBI" id="CHEBI:43474"/>
        <dbReference type="ChEBI" id="CHEBI:65317"/>
        <dbReference type="EC" id="3.1.3.89"/>
    </reaction>
</comment>
<dbReference type="EC" id="3.1.3.89" evidence="8"/>
<evidence type="ECO:0000256" key="11">
    <source>
        <dbReference type="ARBA" id="ARBA00022801"/>
    </source>
</evidence>
<evidence type="ECO:0000256" key="6">
    <source>
        <dbReference type="ARBA" id="ARBA00009999"/>
    </source>
</evidence>
<dbReference type="AlphaFoldDB" id="A0AA85ITE1"/>
<dbReference type="Proteomes" id="UP000050795">
    <property type="component" value="Unassembled WGS sequence"/>
</dbReference>
<dbReference type="GO" id="GO:0002953">
    <property type="term" value="F:5'-deoxynucleotidase activity"/>
    <property type="evidence" value="ECO:0007669"/>
    <property type="project" value="UniProtKB-EC"/>
</dbReference>
<comment type="similarity">
    <text evidence="6">Belongs to the HDDC2 family.</text>
</comment>
<dbReference type="Gene3D" id="1.10.3210.10">
    <property type="entry name" value="Hypothetical protein af1432"/>
    <property type="match status" value="1"/>
</dbReference>
<evidence type="ECO:0000256" key="1">
    <source>
        <dbReference type="ARBA" id="ARBA00001638"/>
    </source>
</evidence>
<evidence type="ECO:0000259" key="14">
    <source>
        <dbReference type="SMART" id="SM00471"/>
    </source>
</evidence>
<accession>A0AA85ITE1</accession>
<keyword evidence="11" id="KW-0378">Hydrolase</keyword>
<dbReference type="GO" id="GO:0046872">
    <property type="term" value="F:metal ion binding"/>
    <property type="evidence" value="ECO:0007669"/>
    <property type="project" value="UniProtKB-KW"/>
</dbReference>
<dbReference type="PANTHER" id="PTHR11845:SF13">
    <property type="entry name" value="5'-DEOXYNUCLEOTIDASE HDDC2"/>
    <property type="match status" value="1"/>
</dbReference>
<evidence type="ECO:0000256" key="10">
    <source>
        <dbReference type="ARBA" id="ARBA00022723"/>
    </source>
</evidence>
<sequence>MLIGNLFSRMCNSNILQFLLLCGKLKRTVRTGWTRYNINAPESVSDHMYRMALMASVIPRKERENLNTDRLIKMAIVHDLAECIVGDITPYCGVSKGEKLSRETDAMKHLCSLISEENGTEILNLWKEYSEQKTPEAIICKDFDKFEMLLQAYEYESETCEPGKLESFFENTLGTFKTHLGQKWVEELCALRRDLFVRKDTAGDDKS</sequence>
<evidence type="ECO:0000256" key="9">
    <source>
        <dbReference type="ARBA" id="ARBA00015933"/>
    </source>
</evidence>
<dbReference type="Pfam" id="PF13023">
    <property type="entry name" value="HD_3"/>
    <property type="match status" value="1"/>
</dbReference>
<reference evidence="16" key="2">
    <citation type="submission" date="2023-11" db="UniProtKB">
        <authorList>
            <consortium name="WormBaseParasite"/>
        </authorList>
    </citation>
    <scope>IDENTIFICATION</scope>
</reference>
<keyword evidence="15" id="KW-1185">Reference proteome</keyword>
<dbReference type="SUPFAM" id="SSF109604">
    <property type="entry name" value="HD-domain/PDEase-like"/>
    <property type="match status" value="1"/>
</dbReference>
<keyword evidence="12" id="KW-0460">Magnesium</keyword>
<protein>
    <recommendedName>
        <fullName evidence="9">5'-deoxynucleotidase HDDC2</fullName>
        <ecNumber evidence="8">3.1.3.89</ecNumber>
    </recommendedName>
    <alternativeName>
        <fullName evidence="13">HD domain-containing protein 2</fullName>
    </alternativeName>
</protein>
<dbReference type="InterPro" id="IPR039356">
    <property type="entry name" value="YfbR/HDDC2"/>
</dbReference>
<evidence type="ECO:0000313" key="16">
    <source>
        <dbReference type="WBParaSite" id="TREG1_1190.1"/>
    </source>
</evidence>
<reference evidence="15" key="1">
    <citation type="submission" date="2022-06" db="EMBL/GenBank/DDBJ databases">
        <authorList>
            <person name="Berger JAMES D."/>
            <person name="Berger JAMES D."/>
        </authorList>
    </citation>
    <scope>NUCLEOTIDE SEQUENCE [LARGE SCALE GENOMIC DNA]</scope>
</reference>
<dbReference type="GO" id="GO:0009159">
    <property type="term" value="P:deoxyribonucleoside monophosphate catabolic process"/>
    <property type="evidence" value="ECO:0007669"/>
    <property type="project" value="UniProtKB-ARBA"/>
</dbReference>